<sequence length="66" mass="6604">MFCSISRPLLTSNGPLLAPLTVGTGACPAIASRPARCATPGNNSTNTPQSCISEPLADAAPLHSPS</sequence>
<feature type="compositionally biased region" description="Polar residues" evidence="1">
    <location>
        <begin position="40"/>
        <end position="52"/>
    </location>
</feature>
<protein>
    <submittedName>
        <fullName evidence="4">Secreted protein</fullName>
    </submittedName>
</protein>
<accession>A0A183DSI4</accession>
<reference evidence="2 3" key="2">
    <citation type="submission" date="2018-11" db="EMBL/GenBank/DDBJ databases">
        <authorList>
            <consortium name="Pathogen Informatics"/>
        </authorList>
    </citation>
    <scope>NUCLEOTIDE SEQUENCE [LARGE SCALE GENOMIC DNA]</scope>
</reference>
<dbReference type="PROSITE" id="PS51257">
    <property type="entry name" value="PROKAR_LIPOPROTEIN"/>
    <property type="match status" value="1"/>
</dbReference>
<evidence type="ECO:0000313" key="4">
    <source>
        <dbReference type="WBParaSite" id="GPUH_0001168901-mRNA-1"/>
    </source>
</evidence>
<proteinExistence type="predicted"/>
<feature type="region of interest" description="Disordered" evidence="1">
    <location>
        <begin position="36"/>
        <end position="66"/>
    </location>
</feature>
<organism evidence="4">
    <name type="scientific">Gongylonema pulchrum</name>
    <dbReference type="NCBI Taxonomy" id="637853"/>
    <lineage>
        <taxon>Eukaryota</taxon>
        <taxon>Metazoa</taxon>
        <taxon>Ecdysozoa</taxon>
        <taxon>Nematoda</taxon>
        <taxon>Chromadorea</taxon>
        <taxon>Rhabditida</taxon>
        <taxon>Spirurina</taxon>
        <taxon>Spiruromorpha</taxon>
        <taxon>Spiruroidea</taxon>
        <taxon>Gongylonematidae</taxon>
        <taxon>Gongylonema</taxon>
    </lineage>
</organism>
<dbReference type="OrthoDB" id="6159439at2759"/>
<gene>
    <name evidence="2" type="ORF">GPUH_LOCUS11675</name>
</gene>
<dbReference type="Proteomes" id="UP000271098">
    <property type="component" value="Unassembled WGS sequence"/>
</dbReference>
<dbReference type="EMBL" id="UYRT01078723">
    <property type="protein sequence ID" value="VDN19094.1"/>
    <property type="molecule type" value="Genomic_DNA"/>
</dbReference>
<evidence type="ECO:0000256" key="1">
    <source>
        <dbReference type="SAM" id="MobiDB-lite"/>
    </source>
</evidence>
<evidence type="ECO:0000313" key="3">
    <source>
        <dbReference type="Proteomes" id="UP000271098"/>
    </source>
</evidence>
<dbReference type="WBParaSite" id="GPUH_0001168901-mRNA-1">
    <property type="protein sequence ID" value="GPUH_0001168901-mRNA-1"/>
    <property type="gene ID" value="GPUH_0001168901"/>
</dbReference>
<dbReference type="AlphaFoldDB" id="A0A183DSI4"/>
<name>A0A183DSI4_9BILA</name>
<reference evidence="4" key="1">
    <citation type="submission" date="2016-06" db="UniProtKB">
        <authorList>
            <consortium name="WormBaseParasite"/>
        </authorList>
    </citation>
    <scope>IDENTIFICATION</scope>
</reference>
<keyword evidence="3" id="KW-1185">Reference proteome</keyword>
<evidence type="ECO:0000313" key="2">
    <source>
        <dbReference type="EMBL" id="VDN19094.1"/>
    </source>
</evidence>